<feature type="compositionally biased region" description="Polar residues" evidence="8">
    <location>
        <begin position="80"/>
        <end position="94"/>
    </location>
</feature>
<dbReference type="PANTHER" id="PTHR40626:SF11">
    <property type="entry name" value="ZINC FINGER PROTEIN YPR022C"/>
    <property type="match status" value="1"/>
</dbReference>
<dbReference type="Proteomes" id="UP000001357">
    <property type="component" value="Unassembled WGS sequence"/>
</dbReference>
<dbReference type="KEGG" id="mbr:MONBRDRAFT_28404"/>
<feature type="compositionally biased region" description="Acidic residues" evidence="8">
    <location>
        <begin position="131"/>
        <end position="149"/>
    </location>
</feature>
<dbReference type="InterPro" id="IPR036236">
    <property type="entry name" value="Znf_C2H2_sf"/>
</dbReference>
<evidence type="ECO:0000313" key="11">
    <source>
        <dbReference type="Proteomes" id="UP000001357"/>
    </source>
</evidence>
<evidence type="ECO:0000256" key="3">
    <source>
        <dbReference type="ARBA" id="ARBA00022737"/>
    </source>
</evidence>
<protein>
    <recommendedName>
        <fullName evidence="9">C2H2-type domain-containing protein</fullName>
    </recommendedName>
</protein>
<evidence type="ECO:0000256" key="5">
    <source>
        <dbReference type="ARBA" id="ARBA00022833"/>
    </source>
</evidence>
<dbReference type="SUPFAM" id="SSF57667">
    <property type="entry name" value="beta-beta-alpha zinc fingers"/>
    <property type="match status" value="1"/>
</dbReference>
<dbReference type="PROSITE" id="PS00028">
    <property type="entry name" value="ZINC_FINGER_C2H2_1"/>
    <property type="match status" value="2"/>
</dbReference>
<keyword evidence="2" id="KW-0479">Metal-binding</keyword>
<proteinExistence type="predicted"/>
<dbReference type="GO" id="GO:0005634">
    <property type="term" value="C:nucleus"/>
    <property type="evidence" value="ECO:0007669"/>
    <property type="project" value="UniProtKB-SubCell"/>
</dbReference>
<feature type="domain" description="C2H2-type" evidence="9">
    <location>
        <begin position="185"/>
        <end position="210"/>
    </location>
</feature>
<evidence type="ECO:0000256" key="4">
    <source>
        <dbReference type="ARBA" id="ARBA00022771"/>
    </source>
</evidence>
<feature type="compositionally biased region" description="Basic residues" evidence="8">
    <location>
        <begin position="256"/>
        <end position="265"/>
    </location>
</feature>
<evidence type="ECO:0000256" key="7">
    <source>
        <dbReference type="PROSITE-ProRule" id="PRU00042"/>
    </source>
</evidence>
<dbReference type="GO" id="GO:0008270">
    <property type="term" value="F:zinc ion binding"/>
    <property type="evidence" value="ECO:0007669"/>
    <property type="project" value="UniProtKB-KW"/>
</dbReference>
<feature type="region of interest" description="Disordered" evidence="8">
    <location>
        <begin position="434"/>
        <end position="455"/>
    </location>
</feature>
<dbReference type="AlphaFoldDB" id="A9V829"/>
<gene>
    <name evidence="10" type="ORF">MONBRDRAFT_28404</name>
</gene>
<dbReference type="InParanoid" id="A9V829"/>
<reference evidence="10 11" key="1">
    <citation type="journal article" date="2008" name="Nature">
        <title>The genome of the choanoflagellate Monosiga brevicollis and the origin of metazoans.</title>
        <authorList>
            <consortium name="JGI Sequencing"/>
            <person name="King N."/>
            <person name="Westbrook M.J."/>
            <person name="Young S.L."/>
            <person name="Kuo A."/>
            <person name="Abedin M."/>
            <person name="Chapman J."/>
            <person name="Fairclough S."/>
            <person name="Hellsten U."/>
            <person name="Isogai Y."/>
            <person name="Letunic I."/>
            <person name="Marr M."/>
            <person name="Pincus D."/>
            <person name="Putnam N."/>
            <person name="Rokas A."/>
            <person name="Wright K.J."/>
            <person name="Zuzow R."/>
            <person name="Dirks W."/>
            <person name="Good M."/>
            <person name="Goodstein D."/>
            <person name="Lemons D."/>
            <person name="Li W."/>
            <person name="Lyons J.B."/>
            <person name="Morris A."/>
            <person name="Nichols S."/>
            <person name="Richter D.J."/>
            <person name="Salamov A."/>
            <person name="Bork P."/>
            <person name="Lim W.A."/>
            <person name="Manning G."/>
            <person name="Miller W.T."/>
            <person name="McGinnis W."/>
            <person name="Shapiro H."/>
            <person name="Tjian R."/>
            <person name="Grigoriev I.V."/>
            <person name="Rokhsar D."/>
        </authorList>
    </citation>
    <scope>NUCLEOTIDE SEQUENCE [LARGE SCALE GENOMIC DNA]</scope>
    <source>
        <strain evidence="11">MX1 / ATCC 50154</strain>
    </source>
</reference>
<feature type="region of interest" description="Disordered" evidence="8">
    <location>
        <begin position="1"/>
        <end position="151"/>
    </location>
</feature>
<sequence>MNMAASAMDPSNATTTTTTTTVALGSDPSAPSSKRAKRSPSHHNLQGDDDAELEVLSQTQTQGQGQTQTQGQNKDDRATTPHSAIHTSATTPSTDQDDEDDHADDQRHTHQGNVAPSNSHSHNPNPQAGPEVDEDDEELDEDDEDDDDLDGYKVHHCPVCRATFTRAAHLKRHANVHRDRDTRRYRCPLPHCNHAVYRSDHMRQHLRRRHRITDKHILAKFVRQSDGTDLPIPTHPHPVTAALTSSSAGTANGATHHIKPSRRRTNNVATPTATAHLDQATSSRLQALLDASALDAAEASSSAAAAAAAPRPHKHAAPAAQPDASTNSQNGPMNPSPEPATVARPHSHGSGPSTPGSDNGAAPDFDPAKPAHNLVAAFQQQQQQQQQLANSQQMMINSAQALSAIQALFTSAQFLPCMLGADGVMWVPIVNMRDPSAVTPGPGSNTNANPPAGTA</sequence>
<feature type="region of interest" description="Disordered" evidence="8">
    <location>
        <begin position="242"/>
        <end position="267"/>
    </location>
</feature>
<evidence type="ECO:0000256" key="6">
    <source>
        <dbReference type="ARBA" id="ARBA00023242"/>
    </source>
</evidence>
<feature type="domain" description="C2H2-type" evidence="9">
    <location>
        <begin position="155"/>
        <end position="182"/>
    </location>
</feature>
<keyword evidence="11" id="KW-1185">Reference proteome</keyword>
<dbReference type="PANTHER" id="PTHR40626">
    <property type="entry name" value="MIP31509P"/>
    <property type="match status" value="1"/>
</dbReference>
<dbReference type="InterPro" id="IPR051059">
    <property type="entry name" value="VerF-like"/>
</dbReference>
<accession>A9V829</accession>
<dbReference type="RefSeq" id="XP_001748867.1">
    <property type="nucleotide sequence ID" value="XM_001748815.1"/>
</dbReference>
<feature type="compositionally biased region" description="Low complexity" evidence="8">
    <location>
        <begin position="58"/>
        <end position="72"/>
    </location>
</feature>
<dbReference type="PROSITE" id="PS50157">
    <property type="entry name" value="ZINC_FINGER_C2H2_2"/>
    <property type="match status" value="2"/>
</dbReference>
<evidence type="ECO:0000313" key="10">
    <source>
        <dbReference type="EMBL" id="EDQ86197.1"/>
    </source>
</evidence>
<keyword evidence="5" id="KW-0862">Zinc</keyword>
<name>A9V829_MONBE</name>
<evidence type="ECO:0000259" key="9">
    <source>
        <dbReference type="PROSITE" id="PS50157"/>
    </source>
</evidence>
<keyword evidence="6" id="KW-0539">Nucleus</keyword>
<keyword evidence="4 7" id="KW-0863">Zinc-finger</keyword>
<dbReference type="EMBL" id="CH991567">
    <property type="protein sequence ID" value="EDQ86197.1"/>
    <property type="molecule type" value="Genomic_DNA"/>
</dbReference>
<dbReference type="GeneID" id="5894149"/>
<evidence type="ECO:0000256" key="2">
    <source>
        <dbReference type="ARBA" id="ARBA00022723"/>
    </source>
</evidence>
<feature type="compositionally biased region" description="Low complexity" evidence="8">
    <location>
        <begin position="348"/>
        <end position="357"/>
    </location>
</feature>
<dbReference type="GO" id="GO:0000981">
    <property type="term" value="F:DNA-binding transcription factor activity, RNA polymerase II-specific"/>
    <property type="evidence" value="ECO:0007669"/>
    <property type="project" value="InterPro"/>
</dbReference>
<dbReference type="InterPro" id="IPR013087">
    <property type="entry name" value="Znf_C2H2_type"/>
</dbReference>
<feature type="compositionally biased region" description="Polar residues" evidence="8">
    <location>
        <begin position="111"/>
        <end position="126"/>
    </location>
</feature>
<dbReference type="GO" id="GO:0000978">
    <property type="term" value="F:RNA polymerase II cis-regulatory region sequence-specific DNA binding"/>
    <property type="evidence" value="ECO:0007669"/>
    <property type="project" value="InterPro"/>
</dbReference>
<organism evidence="10 11">
    <name type="scientific">Monosiga brevicollis</name>
    <name type="common">Choanoflagellate</name>
    <dbReference type="NCBI Taxonomy" id="81824"/>
    <lineage>
        <taxon>Eukaryota</taxon>
        <taxon>Choanoflagellata</taxon>
        <taxon>Craspedida</taxon>
        <taxon>Salpingoecidae</taxon>
        <taxon>Monosiga</taxon>
    </lineage>
</organism>
<evidence type="ECO:0000256" key="1">
    <source>
        <dbReference type="ARBA" id="ARBA00004123"/>
    </source>
</evidence>
<feature type="region of interest" description="Disordered" evidence="8">
    <location>
        <begin position="304"/>
        <end position="369"/>
    </location>
</feature>
<keyword evidence="3" id="KW-0677">Repeat</keyword>
<dbReference type="SMART" id="SM00355">
    <property type="entry name" value="ZnF_C2H2"/>
    <property type="match status" value="2"/>
</dbReference>
<comment type="subcellular location">
    <subcellularLocation>
        <location evidence="1">Nucleus</location>
    </subcellularLocation>
</comment>
<dbReference type="Gene3D" id="3.30.160.60">
    <property type="entry name" value="Classic Zinc Finger"/>
    <property type="match status" value="1"/>
</dbReference>
<feature type="compositionally biased region" description="Low complexity" evidence="8">
    <location>
        <begin position="242"/>
        <end position="255"/>
    </location>
</feature>
<evidence type="ECO:0000256" key="8">
    <source>
        <dbReference type="SAM" id="MobiDB-lite"/>
    </source>
</evidence>